<name>A0ABD5P1I3_9EURY</name>
<organism evidence="1 2">
    <name type="scientific">Natribaculum luteum</name>
    <dbReference type="NCBI Taxonomy" id="1586232"/>
    <lineage>
        <taxon>Archaea</taxon>
        <taxon>Methanobacteriati</taxon>
        <taxon>Methanobacteriota</taxon>
        <taxon>Stenosarchaea group</taxon>
        <taxon>Halobacteria</taxon>
        <taxon>Halobacteriales</taxon>
        <taxon>Natrialbaceae</taxon>
        <taxon>Natribaculum</taxon>
    </lineage>
</organism>
<evidence type="ECO:0000313" key="2">
    <source>
        <dbReference type="Proteomes" id="UP001595821"/>
    </source>
</evidence>
<reference evidence="1 2" key="1">
    <citation type="journal article" date="2014" name="Int. J. Syst. Evol. Microbiol.">
        <title>Complete genome sequence of Corynebacterium casei LMG S-19264T (=DSM 44701T), isolated from a smear-ripened cheese.</title>
        <authorList>
            <consortium name="US DOE Joint Genome Institute (JGI-PGF)"/>
            <person name="Walter F."/>
            <person name="Albersmeier A."/>
            <person name="Kalinowski J."/>
            <person name="Ruckert C."/>
        </authorList>
    </citation>
    <scope>NUCLEOTIDE SEQUENCE [LARGE SCALE GENOMIC DNA]</scope>
    <source>
        <strain evidence="1 2">IBRC-M 10912</strain>
    </source>
</reference>
<sequence>MSFDEIEDTEYSLNYKDYIEFDNGEELPEPEELLTELMSLQELMMESTEQVMTEIEENGGQDD</sequence>
<evidence type="ECO:0000313" key="1">
    <source>
        <dbReference type="EMBL" id="MFC4248147.1"/>
    </source>
</evidence>
<dbReference type="Proteomes" id="UP001595821">
    <property type="component" value="Unassembled WGS sequence"/>
</dbReference>
<proteinExistence type="predicted"/>
<protein>
    <submittedName>
        <fullName evidence="1">Uncharacterized protein</fullName>
    </submittedName>
</protein>
<dbReference type="AlphaFoldDB" id="A0ABD5P1I3"/>
<gene>
    <name evidence="1" type="ORF">ACFOZ7_14590</name>
</gene>
<comment type="caution">
    <text evidence="1">The sequence shown here is derived from an EMBL/GenBank/DDBJ whole genome shotgun (WGS) entry which is preliminary data.</text>
</comment>
<dbReference type="EMBL" id="JBHSDJ010000115">
    <property type="protein sequence ID" value="MFC4248147.1"/>
    <property type="molecule type" value="Genomic_DNA"/>
</dbReference>
<dbReference type="RefSeq" id="WP_246971933.1">
    <property type="nucleotide sequence ID" value="NZ_CP095397.1"/>
</dbReference>
<dbReference type="GeneID" id="71852687"/>
<accession>A0ABD5P1I3</accession>